<gene>
    <name evidence="1" type="ORF">GWA01_13630</name>
</gene>
<organism evidence="1 2">
    <name type="scientific">Gluconobacter wancherniae NBRC 103581</name>
    <dbReference type="NCBI Taxonomy" id="656744"/>
    <lineage>
        <taxon>Bacteria</taxon>
        <taxon>Pseudomonadati</taxon>
        <taxon>Pseudomonadota</taxon>
        <taxon>Alphaproteobacteria</taxon>
        <taxon>Acetobacterales</taxon>
        <taxon>Acetobacteraceae</taxon>
        <taxon>Gluconobacter</taxon>
    </lineage>
</organism>
<name>A0A511B1T7_9PROT</name>
<comment type="caution">
    <text evidence="1">The sequence shown here is derived from an EMBL/GenBank/DDBJ whole genome shotgun (WGS) entry which is preliminary data.</text>
</comment>
<dbReference type="Proteomes" id="UP000321230">
    <property type="component" value="Unassembled WGS sequence"/>
</dbReference>
<dbReference type="AlphaFoldDB" id="A0A511B1T7"/>
<proteinExistence type="predicted"/>
<dbReference type="EMBL" id="BJUZ01000001">
    <property type="protein sequence ID" value="GEK93593.1"/>
    <property type="molecule type" value="Genomic_DNA"/>
</dbReference>
<sequence length="88" mass="9659">MAVFWHFIEFLNENGAFFLKAFHNRAVVNDLVSHIYGRAIPAQSLFNDADRTVHACAEATRTGQQDTESFLGCCRGAVGTGGGKNRLI</sequence>
<reference evidence="1 2" key="1">
    <citation type="submission" date="2019-07" db="EMBL/GenBank/DDBJ databases">
        <title>Whole genome shotgun sequence of Gluconobacter wancherniae NBRC 103581.</title>
        <authorList>
            <person name="Hosoyama A."/>
            <person name="Uohara A."/>
            <person name="Ohji S."/>
            <person name="Ichikawa N."/>
        </authorList>
    </citation>
    <scope>NUCLEOTIDE SEQUENCE [LARGE SCALE GENOMIC DNA]</scope>
    <source>
        <strain evidence="1 2">NBRC 103581</strain>
    </source>
</reference>
<keyword evidence="2" id="KW-1185">Reference proteome</keyword>
<evidence type="ECO:0000313" key="1">
    <source>
        <dbReference type="EMBL" id="GEK93593.1"/>
    </source>
</evidence>
<accession>A0A511B1T7</accession>
<evidence type="ECO:0000313" key="2">
    <source>
        <dbReference type="Proteomes" id="UP000321230"/>
    </source>
</evidence>
<protein>
    <submittedName>
        <fullName evidence="1">Uncharacterized protein</fullName>
    </submittedName>
</protein>